<keyword evidence="2" id="KW-1185">Reference proteome</keyword>
<accession>A0ABY8UNN6</accession>
<protein>
    <submittedName>
        <fullName evidence="1">Uncharacterized protein</fullName>
    </submittedName>
</protein>
<reference evidence="1 2" key="1">
    <citation type="submission" date="2023-05" db="EMBL/GenBank/DDBJ databases">
        <title>A 100% complete, gapless, phased diploid assembly of the Scenedesmus obliquus UTEX 3031 genome.</title>
        <authorList>
            <person name="Biondi T.C."/>
            <person name="Hanschen E.R."/>
            <person name="Kwon T."/>
            <person name="Eng W."/>
            <person name="Kruse C.P.S."/>
            <person name="Koehler S.I."/>
            <person name="Kunde Y."/>
            <person name="Gleasner C.D."/>
            <person name="You Mak K.T."/>
            <person name="Polle J."/>
            <person name="Hovde B.T."/>
            <person name="Starkenburg S.R."/>
        </authorList>
    </citation>
    <scope>NUCLEOTIDE SEQUENCE [LARGE SCALE GENOMIC DNA]</scope>
    <source>
        <strain evidence="1 2">DOE0152z</strain>
    </source>
</reference>
<evidence type="ECO:0000313" key="1">
    <source>
        <dbReference type="EMBL" id="WIA23169.1"/>
    </source>
</evidence>
<dbReference type="Proteomes" id="UP001244341">
    <property type="component" value="Chromosome 15b"/>
</dbReference>
<proteinExistence type="predicted"/>
<dbReference type="EMBL" id="CP126222">
    <property type="protein sequence ID" value="WIA23169.1"/>
    <property type="molecule type" value="Genomic_DNA"/>
</dbReference>
<gene>
    <name evidence="1" type="ORF">OEZ85_001497</name>
</gene>
<name>A0ABY8UNN6_TETOB</name>
<evidence type="ECO:0000313" key="2">
    <source>
        <dbReference type="Proteomes" id="UP001244341"/>
    </source>
</evidence>
<sequence length="152" mass="15036">MVSTVPPAVTAAIAGLVDTCVRSPHFLAVEMLAAAQVLRSCRPLATQPAATDPTTLLCDAPAVAALASALASVVKRATACIKAAGTAQAAAGAPPDKSSDADRHAASLVVLADAMEAAAATAGSTPAQLFARSVILQPAFTVGSFNGQIQES</sequence>
<organism evidence="1 2">
    <name type="scientific">Tetradesmus obliquus</name>
    <name type="common">Green alga</name>
    <name type="synonym">Acutodesmus obliquus</name>
    <dbReference type="NCBI Taxonomy" id="3088"/>
    <lineage>
        <taxon>Eukaryota</taxon>
        <taxon>Viridiplantae</taxon>
        <taxon>Chlorophyta</taxon>
        <taxon>core chlorophytes</taxon>
        <taxon>Chlorophyceae</taxon>
        <taxon>CS clade</taxon>
        <taxon>Sphaeropleales</taxon>
        <taxon>Scenedesmaceae</taxon>
        <taxon>Tetradesmus</taxon>
    </lineage>
</organism>